<dbReference type="PANTHER" id="PTHR30589:SF0">
    <property type="entry name" value="PHOSPHATIDYLGLYCEROL--PROLIPOPROTEIN DIACYLGLYCERYL TRANSFERASE"/>
    <property type="match status" value="1"/>
</dbReference>
<dbReference type="GO" id="GO:0042158">
    <property type="term" value="P:lipoprotein biosynthetic process"/>
    <property type="evidence" value="ECO:0007669"/>
    <property type="project" value="InterPro"/>
</dbReference>
<keyword evidence="6 7" id="KW-0472">Membrane</keyword>
<dbReference type="Pfam" id="PF01790">
    <property type="entry name" value="LGT"/>
    <property type="match status" value="1"/>
</dbReference>
<protein>
    <submittedName>
        <fullName evidence="8">Prolipoprotein diacylglyceryltransferase</fullName>
    </submittedName>
</protein>
<reference evidence="9" key="1">
    <citation type="submission" date="2017-02" db="EMBL/GenBank/DDBJ databases">
        <authorList>
            <person name="Varghese N."/>
            <person name="Submissions S."/>
        </authorList>
    </citation>
    <scope>NUCLEOTIDE SEQUENCE [LARGE SCALE GENOMIC DNA]</scope>
    <source>
        <strain evidence="9">ATCC 35199</strain>
    </source>
</reference>
<evidence type="ECO:0000256" key="3">
    <source>
        <dbReference type="ARBA" id="ARBA00022679"/>
    </source>
</evidence>
<organism evidence="8 9">
    <name type="scientific">Acetoanaerobium noterae</name>
    <dbReference type="NCBI Taxonomy" id="745369"/>
    <lineage>
        <taxon>Bacteria</taxon>
        <taxon>Bacillati</taxon>
        <taxon>Bacillota</taxon>
        <taxon>Clostridia</taxon>
        <taxon>Peptostreptococcales</taxon>
        <taxon>Filifactoraceae</taxon>
        <taxon>Acetoanaerobium</taxon>
    </lineage>
</organism>
<keyword evidence="3 8" id="KW-0808">Transferase</keyword>
<feature type="transmembrane region" description="Helical" evidence="7">
    <location>
        <begin position="90"/>
        <end position="109"/>
    </location>
</feature>
<dbReference type="GO" id="GO:0005886">
    <property type="term" value="C:plasma membrane"/>
    <property type="evidence" value="ECO:0007669"/>
    <property type="project" value="InterPro"/>
</dbReference>
<evidence type="ECO:0000256" key="1">
    <source>
        <dbReference type="ARBA" id="ARBA00007150"/>
    </source>
</evidence>
<accession>A0A1T5BHR5</accession>
<evidence type="ECO:0000256" key="6">
    <source>
        <dbReference type="ARBA" id="ARBA00023136"/>
    </source>
</evidence>
<feature type="transmembrane region" description="Helical" evidence="7">
    <location>
        <begin position="12"/>
        <end position="35"/>
    </location>
</feature>
<dbReference type="GO" id="GO:0008961">
    <property type="term" value="F:phosphatidylglycerol-prolipoprotein diacylglyceryl transferase activity"/>
    <property type="evidence" value="ECO:0007669"/>
    <property type="project" value="InterPro"/>
</dbReference>
<sequence>MLPIIKFDLFNQIIYLKAYDVFILLSILTGLIFSFSVLKKYGLVSKAILSIYFFIAISFIVGARLLNFILQYPKYKQAEISLFTLEFGYFSLYGGIILSFIVLIVLLNLKKLDILDILDKLTLPFLFSFFIMKIGCYLNGCCYGKPTKSWFAVPLPINQQATLTNNPLVSSIFGKLDIRVYPTQFMEGFGAVLIIIIILIIRKKLIKGQIFIVSAGLFSLLRLVVLSYRQLPYSDFVLKYFYPRLYSLIIITAVIGFVIIHLFNSKAPSL</sequence>
<feature type="transmembrane region" description="Helical" evidence="7">
    <location>
        <begin position="47"/>
        <end position="70"/>
    </location>
</feature>
<keyword evidence="2" id="KW-1003">Cell membrane</keyword>
<evidence type="ECO:0000256" key="4">
    <source>
        <dbReference type="ARBA" id="ARBA00022692"/>
    </source>
</evidence>
<dbReference type="EMBL" id="FUYN01000003">
    <property type="protein sequence ID" value="SKB46363.1"/>
    <property type="molecule type" value="Genomic_DNA"/>
</dbReference>
<dbReference type="RefSeq" id="WP_079589466.1">
    <property type="nucleotide sequence ID" value="NZ_FUYN01000003.1"/>
</dbReference>
<comment type="similarity">
    <text evidence="1">Belongs to the Lgt family.</text>
</comment>
<keyword evidence="5 7" id="KW-1133">Transmembrane helix</keyword>
<dbReference type="AlphaFoldDB" id="A0A1T5BHR5"/>
<feature type="transmembrane region" description="Helical" evidence="7">
    <location>
        <begin position="121"/>
        <end position="140"/>
    </location>
</feature>
<evidence type="ECO:0000313" key="9">
    <source>
        <dbReference type="Proteomes" id="UP000243406"/>
    </source>
</evidence>
<keyword evidence="8" id="KW-0449">Lipoprotein</keyword>
<keyword evidence="4 7" id="KW-0812">Transmembrane</keyword>
<evidence type="ECO:0000256" key="7">
    <source>
        <dbReference type="SAM" id="Phobius"/>
    </source>
</evidence>
<dbReference type="Proteomes" id="UP000243406">
    <property type="component" value="Unassembled WGS sequence"/>
</dbReference>
<feature type="transmembrane region" description="Helical" evidence="7">
    <location>
        <begin position="181"/>
        <end position="201"/>
    </location>
</feature>
<dbReference type="PANTHER" id="PTHR30589">
    <property type="entry name" value="PROLIPOPROTEIN DIACYLGLYCERYL TRANSFERASE"/>
    <property type="match status" value="1"/>
</dbReference>
<evidence type="ECO:0000256" key="5">
    <source>
        <dbReference type="ARBA" id="ARBA00022989"/>
    </source>
</evidence>
<feature type="transmembrane region" description="Helical" evidence="7">
    <location>
        <begin position="208"/>
        <end position="225"/>
    </location>
</feature>
<proteinExistence type="inferred from homology"/>
<evidence type="ECO:0000313" key="8">
    <source>
        <dbReference type="EMBL" id="SKB46363.1"/>
    </source>
</evidence>
<dbReference type="OrthoDB" id="871140at2"/>
<evidence type="ECO:0000256" key="2">
    <source>
        <dbReference type="ARBA" id="ARBA00022475"/>
    </source>
</evidence>
<name>A0A1T5BHR5_9FIRM</name>
<keyword evidence="9" id="KW-1185">Reference proteome</keyword>
<gene>
    <name evidence="8" type="ORF">SAMN02745120_1606</name>
</gene>
<feature type="transmembrane region" description="Helical" evidence="7">
    <location>
        <begin position="245"/>
        <end position="263"/>
    </location>
</feature>
<dbReference type="InterPro" id="IPR001640">
    <property type="entry name" value="Lgt"/>
</dbReference>